<organism evidence="1 2">
    <name type="scientific">Marinifilum caeruleilacunae</name>
    <dbReference type="NCBI Taxonomy" id="2499076"/>
    <lineage>
        <taxon>Bacteria</taxon>
        <taxon>Pseudomonadati</taxon>
        <taxon>Bacteroidota</taxon>
        <taxon>Bacteroidia</taxon>
        <taxon>Marinilabiliales</taxon>
        <taxon>Marinifilaceae</taxon>
    </lineage>
</organism>
<comment type="caution">
    <text evidence="1">The sequence shown here is derived from an EMBL/GenBank/DDBJ whole genome shotgun (WGS) entry which is preliminary data.</text>
</comment>
<dbReference type="RefSeq" id="WP_171597035.1">
    <property type="nucleotide sequence ID" value="NZ_RZNH01000042.1"/>
</dbReference>
<evidence type="ECO:0000313" key="1">
    <source>
        <dbReference type="EMBL" id="NOU61776.1"/>
    </source>
</evidence>
<sequence length="96" mass="11103">MTKKNKVIEQHTAGPQAIGFDYQFYYFMYLSLQLIPGQKIGFEVKDDIHIDTPSGQILYQTKNSVLKNSEGETQNLTLMDIDLWKTLSNWTEIIKS</sequence>
<proteinExistence type="predicted"/>
<dbReference type="EMBL" id="RZNH01000042">
    <property type="protein sequence ID" value="NOU61776.1"/>
    <property type="molecule type" value="Genomic_DNA"/>
</dbReference>
<gene>
    <name evidence="1" type="ORF">ELS83_18425</name>
</gene>
<reference evidence="1 2" key="1">
    <citation type="submission" date="2018-12" db="EMBL/GenBank/DDBJ databases">
        <title>Marinifilum JC070 sp. nov., a marine bacterium isolated from Yongle Blue Hole in the South China Sea.</title>
        <authorList>
            <person name="Fu T."/>
        </authorList>
    </citation>
    <scope>NUCLEOTIDE SEQUENCE [LARGE SCALE GENOMIC DNA]</scope>
    <source>
        <strain evidence="1 2">JC070</strain>
    </source>
</reference>
<dbReference type="Proteomes" id="UP000732105">
    <property type="component" value="Unassembled WGS sequence"/>
</dbReference>
<keyword evidence="2" id="KW-1185">Reference proteome</keyword>
<accession>A0ABX1X0N5</accession>
<protein>
    <submittedName>
        <fullName evidence="1">Uncharacterized protein</fullName>
    </submittedName>
</protein>
<evidence type="ECO:0000313" key="2">
    <source>
        <dbReference type="Proteomes" id="UP000732105"/>
    </source>
</evidence>
<name>A0ABX1X0N5_9BACT</name>